<dbReference type="Proteomes" id="UP000239425">
    <property type="component" value="Unassembled WGS sequence"/>
</dbReference>
<organism evidence="13 14">
    <name type="scientific">Holospora curviuscula</name>
    <dbReference type="NCBI Taxonomy" id="1082868"/>
    <lineage>
        <taxon>Bacteria</taxon>
        <taxon>Pseudomonadati</taxon>
        <taxon>Pseudomonadota</taxon>
        <taxon>Alphaproteobacteria</taxon>
        <taxon>Holosporales</taxon>
        <taxon>Holosporaceae</taxon>
        <taxon>Holospora</taxon>
    </lineage>
</organism>
<evidence type="ECO:0000256" key="11">
    <source>
        <dbReference type="HAMAP-Rule" id="MF_00165"/>
    </source>
</evidence>
<dbReference type="InterPro" id="IPR039430">
    <property type="entry name" value="Thymidylate_kin-like_dom"/>
</dbReference>
<keyword evidence="4 11" id="KW-0808">Transferase</keyword>
<dbReference type="EMBL" id="PHHC01000094">
    <property type="protein sequence ID" value="PPE03559.1"/>
    <property type="molecule type" value="Genomic_DNA"/>
</dbReference>
<dbReference type="RefSeq" id="WP_104206982.1">
    <property type="nucleotide sequence ID" value="NZ_PHHC01000094.1"/>
</dbReference>
<dbReference type="GO" id="GO:0004798">
    <property type="term" value="F:dTMP kinase activity"/>
    <property type="evidence" value="ECO:0007669"/>
    <property type="project" value="UniProtKB-UniRule"/>
</dbReference>
<dbReference type="CDD" id="cd01672">
    <property type="entry name" value="TMPK"/>
    <property type="match status" value="1"/>
</dbReference>
<dbReference type="GO" id="GO:0006227">
    <property type="term" value="P:dUDP biosynthetic process"/>
    <property type="evidence" value="ECO:0007669"/>
    <property type="project" value="TreeGrafter"/>
</dbReference>
<name>A0A2S5R893_9PROT</name>
<dbReference type="AlphaFoldDB" id="A0A2S5R893"/>
<evidence type="ECO:0000256" key="3">
    <source>
        <dbReference type="ARBA" id="ARBA00017144"/>
    </source>
</evidence>
<dbReference type="GO" id="GO:0005524">
    <property type="term" value="F:ATP binding"/>
    <property type="evidence" value="ECO:0007669"/>
    <property type="project" value="UniProtKB-UniRule"/>
</dbReference>
<keyword evidence="14" id="KW-1185">Reference proteome</keyword>
<evidence type="ECO:0000256" key="1">
    <source>
        <dbReference type="ARBA" id="ARBA00009776"/>
    </source>
</evidence>
<dbReference type="HAMAP" id="MF_00165">
    <property type="entry name" value="Thymidylate_kinase"/>
    <property type="match status" value="1"/>
</dbReference>
<evidence type="ECO:0000256" key="2">
    <source>
        <dbReference type="ARBA" id="ARBA00012980"/>
    </source>
</evidence>
<gene>
    <name evidence="11" type="primary">tmk</name>
    <name evidence="13" type="ORF">HCUR_00986</name>
</gene>
<keyword evidence="8 11" id="KW-0067">ATP-binding</keyword>
<dbReference type="Gene3D" id="3.40.50.300">
    <property type="entry name" value="P-loop containing nucleotide triphosphate hydrolases"/>
    <property type="match status" value="1"/>
</dbReference>
<dbReference type="PANTHER" id="PTHR10344">
    <property type="entry name" value="THYMIDYLATE KINASE"/>
    <property type="match status" value="1"/>
</dbReference>
<reference evidence="13 14" key="1">
    <citation type="submission" date="2017-11" db="EMBL/GenBank/DDBJ databases">
        <title>Comparative genomic analysis of Holospora spp., intranuclear symbionts of paramecia.</title>
        <authorList>
            <person name="Garushyants S.K."/>
            <person name="Beliavskaya A."/>
            <person name="Malko D.B."/>
            <person name="Logacheva M.D."/>
            <person name="Rautian M.S."/>
            <person name="Gelfand M.S."/>
        </authorList>
    </citation>
    <scope>NUCLEOTIDE SEQUENCE [LARGE SCALE GENOMIC DNA]</scope>
    <source>
        <strain evidence="14">02AZ16</strain>
    </source>
</reference>
<dbReference type="InterPro" id="IPR018094">
    <property type="entry name" value="Thymidylate_kinase"/>
</dbReference>
<dbReference type="Pfam" id="PF02223">
    <property type="entry name" value="Thymidylate_kin"/>
    <property type="match status" value="1"/>
</dbReference>
<evidence type="ECO:0000259" key="12">
    <source>
        <dbReference type="Pfam" id="PF02223"/>
    </source>
</evidence>
<comment type="catalytic activity">
    <reaction evidence="10 11">
        <text>dTMP + ATP = dTDP + ADP</text>
        <dbReference type="Rhea" id="RHEA:13517"/>
        <dbReference type="ChEBI" id="CHEBI:30616"/>
        <dbReference type="ChEBI" id="CHEBI:58369"/>
        <dbReference type="ChEBI" id="CHEBI:63528"/>
        <dbReference type="ChEBI" id="CHEBI:456216"/>
        <dbReference type="EC" id="2.7.4.9"/>
    </reaction>
</comment>
<evidence type="ECO:0000256" key="8">
    <source>
        <dbReference type="ARBA" id="ARBA00022840"/>
    </source>
</evidence>
<evidence type="ECO:0000256" key="5">
    <source>
        <dbReference type="ARBA" id="ARBA00022727"/>
    </source>
</evidence>
<dbReference type="EC" id="2.7.4.9" evidence="2 11"/>
<dbReference type="GO" id="GO:0006235">
    <property type="term" value="P:dTTP biosynthetic process"/>
    <property type="evidence" value="ECO:0007669"/>
    <property type="project" value="UniProtKB-UniRule"/>
</dbReference>
<dbReference type="PROSITE" id="PS01331">
    <property type="entry name" value="THYMIDYLATE_KINASE"/>
    <property type="match status" value="1"/>
</dbReference>
<comment type="function">
    <text evidence="11">Phosphorylation of dTMP to form dTDP in both de novo and salvage pathways of dTTP synthesis.</text>
</comment>
<evidence type="ECO:0000256" key="6">
    <source>
        <dbReference type="ARBA" id="ARBA00022741"/>
    </source>
</evidence>
<evidence type="ECO:0000313" key="14">
    <source>
        <dbReference type="Proteomes" id="UP000239425"/>
    </source>
</evidence>
<evidence type="ECO:0000256" key="9">
    <source>
        <dbReference type="ARBA" id="ARBA00029962"/>
    </source>
</evidence>
<dbReference type="OrthoDB" id="9774907at2"/>
<accession>A0A2S5R893</accession>
<sequence>MDVRKFITFEGGDGTGKSVQIEKLYQRLKQSYALVHLTREPGGTVLGETLRTLLLNTPDLYSKTLCALFVAARQHHWMTVIKPALEQGFWVLCDRFIHSTFVYQGLVGGLEFSFIRLLHEQLETYIFPGLTFVLQANPKISYERCKKRHYHQTNYLDQQSFFVHCAIENSYRQLNLGNIIQIPPNTLEKTEIEVWKKFQNYLLDKAVL</sequence>
<dbReference type="PANTHER" id="PTHR10344:SF4">
    <property type="entry name" value="UMP-CMP KINASE 2, MITOCHONDRIAL"/>
    <property type="match status" value="1"/>
</dbReference>
<dbReference type="InterPro" id="IPR027417">
    <property type="entry name" value="P-loop_NTPase"/>
</dbReference>
<comment type="similarity">
    <text evidence="1 11">Belongs to the thymidylate kinase family.</text>
</comment>
<dbReference type="SUPFAM" id="SSF52540">
    <property type="entry name" value="P-loop containing nucleoside triphosphate hydrolases"/>
    <property type="match status" value="1"/>
</dbReference>
<keyword evidence="6 11" id="KW-0547">Nucleotide-binding</keyword>
<dbReference type="InterPro" id="IPR018095">
    <property type="entry name" value="Thymidylate_kin_CS"/>
</dbReference>
<feature type="binding site" evidence="11">
    <location>
        <begin position="11"/>
        <end position="18"/>
    </location>
    <ligand>
        <name>ATP</name>
        <dbReference type="ChEBI" id="CHEBI:30616"/>
    </ligand>
</feature>
<evidence type="ECO:0000256" key="4">
    <source>
        <dbReference type="ARBA" id="ARBA00022679"/>
    </source>
</evidence>
<dbReference type="GO" id="GO:0006233">
    <property type="term" value="P:dTDP biosynthetic process"/>
    <property type="evidence" value="ECO:0007669"/>
    <property type="project" value="InterPro"/>
</dbReference>
<dbReference type="GO" id="GO:0005829">
    <property type="term" value="C:cytosol"/>
    <property type="evidence" value="ECO:0007669"/>
    <property type="project" value="TreeGrafter"/>
</dbReference>
<proteinExistence type="inferred from homology"/>
<feature type="domain" description="Thymidylate kinase-like" evidence="12">
    <location>
        <begin position="9"/>
        <end position="162"/>
    </location>
</feature>
<keyword evidence="5 11" id="KW-0545">Nucleotide biosynthesis</keyword>
<evidence type="ECO:0000256" key="7">
    <source>
        <dbReference type="ARBA" id="ARBA00022777"/>
    </source>
</evidence>
<keyword evidence="7 11" id="KW-0418">Kinase</keyword>
<dbReference type="NCBIfam" id="TIGR00041">
    <property type="entry name" value="DTMP_kinase"/>
    <property type="match status" value="1"/>
</dbReference>
<evidence type="ECO:0000256" key="10">
    <source>
        <dbReference type="ARBA" id="ARBA00048743"/>
    </source>
</evidence>
<evidence type="ECO:0000313" key="13">
    <source>
        <dbReference type="EMBL" id="PPE03559.1"/>
    </source>
</evidence>
<comment type="caution">
    <text evidence="13">The sequence shown here is derived from an EMBL/GenBank/DDBJ whole genome shotgun (WGS) entry which is preliminary data.</text>
</comment>
<protein>
    <recommendedName>
        <fullName evidence="3 11">Thymidylate kinase</fullName>
        <ecNumber evidence="2 11">2.7.4.9</ecNumber>
    </recommendedName>
    <alternativeName>
        <fullName evidence="9 11">dTMP kinase</fullName>
    </alternativeName>
</protein>